<sequence>MKTRKLNILLAKQGYSDPRSMVNKPERFIWKDLDKKIISGQLAITKGSTTPSWVRFVNDALEEELTEVINSANSALLFVNVEKRMFILSFGYGRNMLKEECFVRDFGLKTVLNTVDPTKIKSIDSAITENITKHTRSQTSIASPTEEFGLDVSRDILRAVTGHPKEEYRKVLGRTITGKDSLHILVKITMRDLEELLEKILELYESDSYKENFDWVDNLREEKDPSKIKELKKKLVDDLNSEKYEAFHLAIPEIYEPDRIESFAYFSKNSFRYTELDIVEAIKELKKKTDEINFDTLKNKNIYAFESDTNGIYMRWSLAKCIVYETEYEDKRYVLTMGNWYCIEPSFAKEVTKSIEKIKDVQLISCQSDFREDQYNEKLAKNIGDAILFDKKLIKCTDARSRIELCDVLTKDHMLIHVKKRGRSSTLSHLFSQGKVSAEALLSDAGFLNEARNRIEKEKKNPDDYLPDTNDKIKSEGYTVVFAIIDKSDKPLSKSLPFFSLLNFRQVEKTLKMMGYKVAKAKIDVV</sequence>
<protein>
    <recommendedName>
        <fullName evidence="3">Sporadically distributed protein, TIGR04141 family</fullName>
    </recommendedName>
</protein>
<keyword evidence="2" id="KW-1185">Reference proteome</keyword>
<reference evidence="1 2" key="1">
    <citation type="submission" date="2009-06" db="EMBL/GenBank/DDBJ databases">
        <title>Complete sequence of Thermotogales bacterium TBF 19.5.1.</title>
        <authorList>
            <consortium name="US DOE Joint Genome Institute"/>
            <person name="Lucas S."/>
            <person name="Copeland A."/>
            <person name="Lapidus A."/>
            <person name="Glavina del Rio T."/>
            <person name="Tice H."/>
            <person name="Bruce D."/>
            <person name="Goodwin L."/>
            <person name="Pitluck S."/>
            <person name="Chertkov O."/>
            <person name="Brettin T."/>
            <person name="Detter J.C."/>
            <person name="Han C."/>
            <person name="Schmutz J."/>
            <person name="Larimer F."/>
            <person name="Land M."/>
            <person name="Hauser L."/>
            <person name="Kyrpides N."/>
            <person name="Ovchinnikova G."/>
            <person name="Noll K."/>
        </authorList>
    </citation>
    <scope>NUCLEOTIDE SEQUENCE [LARGE SCALE GENOMIC DNA]</scope>
    <source>
        <strain evidence="2">ATCC BAA-1733 / DSM 21960 / TBF 19.5.1</strain>
    </source>
</reference>
<evidence type="ECO:0008006" key="3">
    <source>
        <dbReference type="Google" id="ProtNLM"/>
    </source>
</evidence>
<reference evidence="1 2" key="2">
    <citation type="journal article" date="2011" name="J. Bacteriol.">
        <title>Genome Sequence of Kosmotoga olearia Strain TBF 19.5.1, a Thermophilic Bacterium with a Wide Growth Temperature Range, Isolated from the Troll B Oil Platform in the North Sea.</title>
        <authorList>
            <person name="Swithers K.S."/>
            <person name="Dipippo J.L."/>
            <person name="Bruce D.C."/>
            <person name="Detter C."/>
            <person name="Tapia R."/>
            <person name="Han S."/>
            <person name="Goodwin L.A."/>
            <person name="Han J."/>
            <person name="Woyke T."/>
            <person name="Pitluck S."/>
            <person name="Pennacchio L."/>
            <person name="Nolan M."/>
            <person name="Mikhailova N."/>
            <person name="Land M.L."/>
            <person name="Nesbo C.L."/>
            <person name="Gogarten J.P."/>
            <person name="Noll K.M."/>
        </authorList>
    </citation>
    <scope>NUCLEOTIDE SEQUENCE [LARGE SCALE GENOMIC DNA]</scope>
    <source>
        <strain evidence="2">ATCC BAA-1733 / DSM 21960 / TBF 19.5.1</strain>
    </source>
</reference>
<dbReference type="Proteomes" id="UP000002382">
    <property type="component" value="Chromosome"/>
</dbReference>
<dbReference type="NCBIfam" id="TIGR04141">
    <property type="entry name" value="TIGR04141 family sporadically distributed protein"/>
    <property type="match status" value="1"/>
</dbReference>
<accession>C5CDA6</accession>
<evidence type="ECO:0000313" key="2">
    <source>
        <dbReference type="Proteomes" id="UP000002382"/>
    </source>
</evidence>
<name>C5CDA6_KOSOT</name>
<dbReference type="Pfam" id="PF19614">
    <property type="entry name" value="DUF6119"/>
    <property type="match status" value="1"/>
</dbReference>
<gene>
    <name evidence="1" type="ordered locus">Kole_1274</name>
</gene>
<dbReference type="KEGG" id="kol:Kole_1274"/>
<evidence type="ECO:0000313" key="1">
    <source>
        <dbReference type="EMBL" id="ACR79969.1"/>
    </source>
</evidence>
<dbReference type="InterPro" id="IPR026487">
    <property type="entry name" value="CHP04141"/>
</dbReference>
<dbReference type="eggNOG" id="ENOG502Z97J">
    <property type="taxonomic scope" value="Bacteria"/>
</dbReference>
<organism evidence="1 2">
    <name type="scientific">Kosmotoga olearia (strain ATCC BAA-1733 / DSM 21960 / TBF 19.5.1)</name>
    <dbReference type="NCBI Taxonomy" id="521045"/>
    <lineage>
        <taxon>Bacteria</taxon>
        <taxon>Thermotogati</taxon>
        <taxon>Thermotogota</taxon>
        <taxon>Thermotogae</taxon>
        <taxon>Kosmotogales</taxon>
        <taxon>Kosmotogaceae</taxon>
        <taxon>Kosmotoga</taxon>
    </lineage>
</organism>
<dbReference type="EMBL" id="CP001634">
    <property type="protein sequence ID" value="ACR79969.1"/>
    <property type="molecule type" value="Genomic_DNA"/>
</dbReference>
<dbReference type="OrthoDB" id="6401683at2"/>
<proteinExistence type="predicted"/>
<dbReference type="AlphaFoldDB" id="C5CDA6"/>
<dbReference type="RefSeq" id="WP_015868624.1">
    <property type="nucleotide sequence ID" value="NC_012785.1"/>
</dbReference>
<dbReference type="HOGENOM" id="CLU_030869_0_0_0"/>